<dbReference type="AlphaFoldDB" id="Q2SI35"/>
<comment type="subcellular location">
    <subcellularLocation>
        <location evidence="1">Cell membrane</location>
        <topology evidence="1">Multi-pass membrane protein</topology>
    </subcellularLocation>
</comment>
<dbReference type="GO" id="GO:0005886">
    <property type="term" value="C:plasma membrane"/>
    <property type="evidence" value="ECO:0007669"/>
    <property type="project" value="UniProtKB-SubCell"/>
</dbReference>
<feature type="transmembrane region" description="Helical" evidence="6">
    <location>
        <begin position="78"/>
        <end position="97"/>
    </location>
</feature>
<dbReference type="HOGENOM" id="CLU_063199_3_0_6"/>
<keyword evidence="3 6" id="KW-0812">Transmembrane</keyword>
<dbReference type="eggNOG" id="COG1284">
    <property type="taxonomic scope" value="Bacteria"/>
</dbReference>
<dbReference type="Proteomes" id="UP000000238">
    <property type="component" value="Chromosome"/>
</dbReference>
<dbReference type="PANTHER" id="PTHR33545:SF5">
    <property type="entry name" value="UPF0750 MEMBRANE PROTEIN YITT"/>
    <property type="match status" value="1"/>
</dbReference>
<accession>Q2SI35</accession>
<keyword evidence="2" id="KW-1003">Cell membrane</keyword>
<dbReference type="PANTHER" id="PTHR33545">
    <property type="entry name" value="UPF0750 MEMBRANE PROTEIN YITT-RELATED"/>
    <property type="match status" value="1"/>
</dbReference>
<name>Q2SI35_HAHCH</name>
<dbReference type="OrthoDB" id="3296441at2"/>
<feature type="transmembrane region" description="Helical" evidence="6">
    <location>
        <begin position="17"/>
        <end position="40"/>
    </location>
</feature>
<keyword evidence="5 6" id="KW-0472">Membrane</keyword>
<evidence type="ECO:0000313" key="8">
    <source>
        <dbReference type="Proteomes" id="UP000000238"/>
    </source>
</evidence>
<sequence length="204" mass="22206">MTNSSLTLQSHSLPEDLFALISGTAFVAFGVFLFNGAGLLTGGTAGLALLLTHVLHISFGKIFFLLNLPFYWLAFKQMGWRFCLNTFISVAIVSLVVDHTGDVVSIKSIEPWFAAVFGGFLIGMGMLILFRHKSSLGGVGILALYLQKRNIMRAGKFQMMVDCIIVLASCFIVTPMILLYSVLGAVALNLLLTVNHKPGRYQVG</sequence>
<dbReference type="Pfam" id="PF02588">
    <property type="entry name" value="YitT_membrane"/>
    <property type="match status" value="1"/>
</dbReference>
<evidence type="ECO:0000256" key="3">
    <source>
        <dbReference type="ARBA" id="ARBA00022692"/>
    </source>
</evidence>
<dbReference type="InterPro" id="IPR003740">
    <property type="entry name" value="YitT"/>
</dbReference>
<evidence type="ECO:0000256" key="6">
    <source>
        <dbReference type="SAM" id="Phobius"/>
    </source>
</evidence>
<feature type="transmembrane region" description="Helical" evidence="6">
    <location>
        <begin position="159"/>
        <end position="192"/>
    </location>
</feature>
<keyword evidence="4 6" id="KW-1133">Transmembrane helix</keyword>
<dbReference type="InterPro" id="IPR051461">
    <property type="entry name" value="UPF0750_membrane"/>
</dbReference>
<feature type="transmembrane region" description="Helical" evidence="6">
    <location>
        <begin position="109"/>
        <end position="130"/>
    </location>
</feature>
<proteinExistence type="predicted"/>
<evidence type="ECO:0000313" key="7">
    <source>
        <dbReference type="EMBL" id="ABC29689.1"/>
    </source>
</evidence>
<keyword evidence="8" id="KW-1185">Reference proteome</keyword>
<gene>
    <name evidence="7" type="ordered locus">HCH_02915</name>
</gene>
<reference evidence="7 8" key="1">
    <citation type="journal article" date="2005" name="Nucleic Acids Res.">
        <title>Genomic blueprint of Hahella chejuensis, a marine microbe producing an algicidal agent.</title>
        <authorList>
            <person name="Jeong H."/>
            <person name="Yim J.H."/>
            <person name="Lee C."/>
            <person name="Choi S.-H."/>
            <person name="Park Y.K."/>
            <person name="Yoon S.H."/>
            <person name="Hur C.-G."/>
            <person name="Kang H.-Y."/>
            <person name="Kim D."/>
            <person name="Lee H.H."/>
            <person name="Park K.H."/>
            <person name="Park S.-H."/>
            <person name="Park H.-S."/>
            <person name="Lee H.K."/>
            <person name="Oh T.K."/>
            <person name="Kim J.F."/>
        </authorList>
    </citation>
    <scope>NUCLEOTIDE SEQUENCE [LARGE SCALE GENOMIC DNA]</scope>
    <source>
        <strain evidence="7 8">KCTC 2396</strain>
    </source>
</reference>
<dbReference type="RefSeq" id="WP_011396758.1">
    <property type="nucleotide sequence ID" value="NC_007645.1"/>
</dbReference>
<organism evidence="7 8">
    <name type="scientific">Hahella chejuensis (strain KCTC 2396)</name>
    <dbReference type="NCBI Taxonomy" id="349521"/>
    <lineage>
        <taxon>Bacteria</taxon>
        <taxon>Pseudomonadati</taxon>
        <taxon>Pseudomonadota</taxon>
        <taxon>Gammaproteobacteria</taxon>
        <taxon>Oceanospirillales</taxon>
        <taxon>Hahellaceae</taxon>
        <taxon>Hahella</taxon>
    </lineage>
</organism>
<evidence type="ECO:0000256" key="4">
    <source>
        <dbReference type="ARBA" id="ARBA00022989"/>
    </source>
</evidence>
<evidence type="ECO:0000256" key="1">
    <source>
        <dbReference type="ARBA" id="ARBA00004651"/>
    </source>
</evidence>
<evidence type="ECO:0000256" key="2">
    <source>
        <dbReference type="ARBA" id="ARBA00022475"/>
    </source>
</evidence>
<dbReference type="EMBL" id="CP000155">
    <property type="protein sequence ID" value="ABC29689.1"/>
    <property type="molecule type" value="Genomic_DNA"/>
</dbReference>
<protein>
    <submittedName>
        <fullName evidence="7">Uncharacterized conserved protein</fullName>
    </submittedName>
</protein>
<feature type="transmembrane region" description="Helical" evidence="6">
    <location>
        <begin position="46"/>
        <end position="66"/>
    </location>
</feature>
<evidence type="ECO:0000256" key="5">
    <source>
        <dbReference type="ARBA" id="ARBA00023136"/>
    </source>
</evidence>
<dbReference type="KEGG" id="hch:HCH_02915"/>